<keyword evidence="2" id="KW-1185">Reference proteome</keyword>
<evidence type="ECO:0000313" key="1">
    <source>
        <dbReference type="EnsemblPlants" id="AVESA.00010b.r2.7DG1351010.1.CDS"/>
    </source>
</evidence>
<accession>A0ACD6AC55</accession>
<evidence type="ECO:0000313" key="2">
    <source>
        <dbReference type="Proteomes" id="UP001732700"/>
    </source>
</evidence>
<reference evidence="1" key="2">
    <citation type="submission" date="2025-09" db="UniProtKB">
        <authorList>
            <consortium name="EnsemblPlants"/>
        </authorList>
    </citation>
    <scope>IDENTIFICATION</scope>
</reference>
<sequence length="319" mass="34448">MAHIIFRSFFLADVVVLLLVLLSPPFAAAQLKTGYYASICPNLETIIRSSVKQSMAQSQIAGPAALRLFFHDCAVRGCDASVMIVNSNGDDEWHNPDDQSLKPDGFQTILAAKAAVDSDPQCRYKVSCADILALAAREAVSQSGGPYYQVELGRYDGRVSTKSSVVLPHADFNLDQLNAFFSGLGLSQTDMIALSGGHTLGAADCPFFQSRIGTDPSMDSAFASQLRTTCAGQTFAFLDAATPAGFDNSYYKNLQTGRGLLGSDQVLYTDQRSRGTVNYYATNQGTFFYDFANAMTKLGRVGVKTAANGEIRRDCRTPN</sequence>
<organism evidence="1 2">
    <name type="scientific">Avena sativa</name>
    <name type="common">Oat</name>
    <dbReference type="NCBI Taxonomy" id="4498"/>
    <lineage>
        <taxon>Eukaryota</taxon>
        <taxon>Viridiplantae</taxon>
        <taxon>Streptophyta</taxon>
        <taxon>Embryophyta</taxon>
        <taxon>Tracheophyta</taxon>
        <taxon>Spermatophyta</taxon>
        <taxon>Magnoliopsida</taxon>
        <taxon>Liliopsida</taxon>
        <taxon>Poales</taxon>
        <taxon>Poaceae</taxon>
        <taxon>BOP clade</taxon>
        <taxon>Pooideae</taxon>
        <taxon>Poodae</taxon>
        <taxon>Poeae</taxon>
        <taxon>Poeae Chloroplast Group 1 (Aveneae type)</taxon>
        <taxon>Aveninae</taxon>
        <taxon>Avena</taxon>
    </lineage>
</organism>
<dbReference type="Proteomes" id="UP001732700">
    <property type="component" value="Chromosome 7D"/>
</dbReference>
<protein>
    <submittedName>
        <fullName evidence="1">Uncharacterized protein</fullName>
    </submittedName>
</protein>
<reference evidence="1" key="1">
    <citation type="submission" date="2021-05" db="EMBL/GenBank/DDBJ databases">
        <authorList>
            <person name="Scholz U."/>
            <person name="Mascher M."/>
            <person name="Fiebig A."/>
        </authorList>
    </citation>
    <scope>NUCLEOTIDE SEQUENCE [LARGE SCALE GENOMIC DNA]</scope>
</reference>
<proteinExistence type="predicted"/>
<dbReference type="EnsemblPlants" id="AVESA.00010b.r2.7DG1351010.1">
    <property type="protein sequence ID" value="AVESA.00010b.r2.7DG1351010.1.CDS"/>
    <property type="gene ID" value="AVESA.00010b.r2.7DG1351010"/>
</dbReference>
<name>A0ACD6AC55_AVESA</name>